<keyword evidence="1" id="KW-1133">Transmembrane helix</keyword>
<keyword evidence="5" id="KW-1185">Reference proteome</keyword>
<accession>A0A6N3SSU2</accession>
<evidence type="ECO:0000313" key="3">
    <source>
        <dbReference type="EMBL" id="GEL59533.1"/>
    </source>
</evidence>
<sequence length="43" mass="4567">MFITLLNTNFALVVDYASTAAMFAFLPAVAALMLATVTSDRLA</sequence>
<evidence type="ECO:0000256" key="1">
    <source>
        <dbReference type="SAM" id="Phobius"/>
    </source>
</evidence>
<organism evidence="2 4">
    <name type="scientific">Acetobacter cibinongensis</name>
    <dbReference type="NCBI Taxonomy" id="146475"/>
    <lineage>
        <taxon>Bacteria</taxon>
        <taxon>Pseudomonadati</taxon>
        <taxon>Pseudomonadota</taxon>
        <taxon>Alphaproteobacteria</taxon>
        <taxon>Acetobacterales</taxon>
        <taxon>Acetobacteraceae</taxon>
        <taxon>Acetobacter</taxon>
    </lineage>
</organism>
<dbReference type="Proteomes" id="UP000321891">
    <property type="component" value="Unassembled WGS sequence"/>
</dbReference>
<protein>
    <submittedName>
        <fullName evidence="2">Uncharacterized protein</fullName>
    </submittedName>
</protein>
<reference evidence="3 5" key="2">
    <citation type="submission" date="2019-07" db="EMBL/GenBank/DDBJ databases">
        <title>Whole genome shotgun sequence of Acetobacter cibinongensis NBRC 16605.</title>
        <authorList>
            <person name="Hosoyama A."/>
            <person name="Uohara A."/>
            <person name="Ohji S."/>
            <person name="Ichikawa N."/>
        </authorList>
    </citation>
    <scope>NUCLEOTIDE SEQUENCE [LARGE SCALE GENOMIC DNA]</scope>
    <source>
        <strain evidence="3 5">NBRC 16605</strain>
    </source>
</reference>
<comment type="caution">
    <text evidence="2">The sequence shown here is derived from an EMBL/GenBank/DDBJ whole genome shotgun (WGS) entry which is preliminary data.</text>
</comment>
<evidence type="ECO:0000313" key="5">
    <source>
        <dbReference type="Proteomes" id="UP000321891"/>
    </source>
</evidence>
<feature type="transmembrane region" description="Helical" evidence="1">
    <location>
        <begin position="16"/>
        <end position="37"/>
    </location>
</feature>
<dbReference type="EMBL" id="BAMV01000002">
    <property type="protein sequence ID" value="GAN59155.1"/>
    <property type="molecule type" value="Genomic_DNA"/>
</dbReference>
<dbReference type="AlphaFoldDB" id="A0A0D6N089"/>
<dbReference type="EMBL" id="BJVU01000010">
    <property type="protein sequence ID" value="GEL59533.1"/>
    <property type="molecule type" value="Genomic_DNA"/>
</dbReference>
<reference evidence="2 4" key="1">
    <citation type="submission" date="2012-11" db="EMBL/GenBank/DDBJ databases">
        <title>Whole genome sequence of Acetobacter cibinongensis 4H-1.</title>
        <authorList>
            <person name="Azuma Y."/>
            <person name="Higashiura N."/>
            <person name="Hirakawa H."/>
            <person name="Matsushita K."/>
        </authorList>
    </citation>
    <scope>NUCLEOTIDE SEQUENCE [LARGE SCALE GENOMIC DNA]</scope>
    <source>
        <strain evidence="2 4">4H-1</strain>
    </source>
</reference>
<keyword evidence="1" id="KW-0812">Transmembrane</keyword>
<gene>
    <name evidence="2" type="ORF">Abci_002_032</name>
    <name evidence="3" type="ORF">ACI01nite_21350</name>
</gene>
<proteinExistence type="predicted"/>
<evidence type="ECO:0000313" key="2">
    <source>
        <dbReference type="EMBL" id="GAN59155.1"/>
    </source>
</evidence>
<name>A0A0D6N089_9PROT</name>
<keyword evidence="1" id="KW-0472">Membrane</keyword>
<dbReference type="Proteomes" id="UP000032671">
    <property type="component" value="Unassembled WGS sequence"/>
</dbReference>
<evidence type="ECO:0000313" key="4">
    <source>
        <dbReference type="Proteomes" id="UP000032671"/>
    </source>
</evidence>
<accession>A0A0D6N089</accession>